<evidence type="ECO:0000313" key="1">
    <source>
        <dbReference type="EMBL" id="GKT06122.1"/>
    </source>
</evidence>
<protein>
    <submittedName>
        <fullName evidence="1">DNA polymerase III subunit delta</fullName>
    </submittedName>
</protein>
<dbReference type="InterPro" id="IPR050238">
    <property type="entry name" value="DNA_Rep/Repair_Clamp_Loader"/>
</dbReference>
<keyword evidence="2" id="KW-1185">Reference proteome</keyword>
<reference evidence="1 2" key="1">
    <citation type="submission" date="2022-03" db="EMBL/GenBank/DDBJ databases">
        <title>Draft genome sequence of Furfurilactobacillus curtus JCM 31185.</title>
        <authorList>
            <person name="Suzuki S."/>
            <person name="Endo A."/>
            <person name="Kajikawa A."/>
        </authorList>
    </citation>
    <scope>NUCLEOTIDE SEQUENCE [LARGE SCALE GENOMIC DNA]</scope>
    <source>
        <strain evidence="1 2">JCM 31185</strain>
    </source>
</reference>
<accession>A0ABQ5JNK4</accession>
<dbReference type="Gene3D" id="3.40.50.300">
    <property type="entry name" value="P-loop containing nucleotide triphosphate hydrolases"/>
    <property type="match status" value="1"/>
</dbReference>
<evidence type="ECO:0000313" key="2">
    <source>
        <dbReference type="Proteomes" id="UP001628078"/>
    </source>
</evidence>
<dbReference type="NCBIfam" id="NF005972">
    <property type="entry name" value="PRK08058.1"/>
    <property type="match status" value="1"/>
</dbReference>
<dbReference type="SUPFAM" id="SSF52540">
    <property type="entry name" value="P-loop containing nucleoside triphosphate hydrolases"/>
    <property type="match status" value="1"/>
</dbReference>
<dbReference type="PANTHER" id="PTHR11669">
    <property type="entry name" value="REPLICATION FACTOR C / DNA POLYMERASE III GAMMA-TAU SUBUNIT"/>
    <property type="match status" value="1"/>
</dbReference>
<sequence>MQIKNEVLKNAEQRQPVLVQHFQNVIKHRELAHAYLFAGPSGSGKAELAMWIAMRLFCINVQDGEPCGVCEECQRITAHEHPDVVIVEPDGNAIKVDQVRFLKAEFSKSGVEGSRKVFIVAGTETMTASAANSLLKFLEEPAGDMTALLLTTNPQLVLPTVISRTQVIEMQPLSEDQVRVQFSRVGLPADLIGLTLQLTHDPNEVADWLVDDWLQQAVASVWQWFSQVAKPDLNAFVLVSTTLVPLAKDRPHQRLLLDMMLSGFRDLLMTNVADKKFTPRFAKHDKELAILASQYNETNLLEITDLGLQSKQLLERNVNFQNIAESLTLQVIDRLSEAIT</sequence>
<dbReference type="InterPro" id="IPR027417">
    <property type="entry name" value="P-loop_NTPase"/>
</dbReference>
<name>A0ABQ5JNK4_9LACO</name>
<gene>
    <name evidence="1" type="primary">holB</name>
    <name evidence="1" type="ORF">JCM31185_14100</name>
</gene>
<dbReference type="Proteomes" id="UP001628078">
    <property type="component" value="Unassembled WGS sequence"/>
</dbReference>
<comment type="caution">
    <text evidence="1">The sequence shown here is derived from an EMBL/GenBank/DDBJ whole genome shotgun (WGS) entry which is preliminary data.</text>
</comment>
<dbReference type="InterPro" id="IPR004622">
    <property type="entry name" value="DNA_pol_HolB"/>
</dbReference>
<dbReference type="RefSeq" id="WP_407883990.1">
    <property type="nucleotide sequence ID" value="NZ_BQXO01000003.1"/>
</dbReference>
<dbReference type="NCBIfam" id="TIGR00678">
    <property type="entry name" value="holB"/>
    <property type="match status" value="1"/>
</dbReference>
<dbReference type="PANTHER" id="PTHR11669:SF8">
    <property type="entry name" value="DNA POLYMERASE III SUBUNIT DELTA"/>
    <property type="match status" value="1"/>
</dbReference>
<dbReference type="Pfam" id="PF13177">
    <property type="entry name" value="DNA_pol3_delta2"/>
    <property type="match status" value="1"/>
</dbReference>
<proteinExistence type="predicted"/>
<organism evidence="1 2">
    <name type="scientific">Furfurilactobacillus curtus</name>
    <dbReference type="NCBI Taxonomy" id="1746200"/>
    <lineage>
        <taxon>Bacteria</taxon>
        <taxon>Bacillati</taxon>
        <taxon>Bacillota</taxon>
        <taxon>Bacilli</taxon>
        <taxon>Lactobacillales</taxon>
        <taxon>Lactobacillaceae</taxon>
        <taxon>Furfurilactobacillus</taxon>
    </lineage>
</organism>
<dbReference type="EMBL" id="BQXO01000003">
    <property type="protein sequence ID" value="GKT06122.1"/>
    <property type="molecule type" value="Genomic_DNA"/>
</dbReference>